<organism evidence="2 3">
    <name type="scientific">Citrus x changshan-huyou</name>
    <dbReference type="NCBI Taxonomy" id="2935761"/>
    <lineage>
        <taxon>Eukaryota</taxon>
        <taxon>Viridiplantae</taxon>
        <taxon>Streptophyta</taxon>
        <taxon>Embryophyta</taxon>
        <taxon>Tracheophyta</taxon>
        <taxon>Spermatophyta</taxon>
        <taxon>Magnoliopsida</taxon>
        <taxon>eudicotyledons</taxon>
        <taxon>Gunneridae</taxon>
        <taxon>Pentapetalae</taxon>
        <taxon>rosids</taxon>
        <taxon>malvids</taxon>
        <taxon>Sapindales</taxon>
        <taxon>Rutaceae</taxon>
        <taxon>Aurantioideae</taxon>
        <taxon>Citrus</taxon>
    </lineage>
</organism>
<evidence type="ECO:0000256" key="1">
    <source>
        <dbReference type="SAM" id="MobiDB-lite"/>
    </source>
</evidence>
<evidence type="ECO:0000313" key="2">
    <source>
        <dbReference type="EMBL" id="KAK9214325.1"/>
    </source>
</evidence>
<dbReference type="AlphaFoldDB" id="A0AAP0MP33"/>
<feature type="compositionally biased region" description="Polar residues" evidence="1">
    <location>
        <begin position="33"/>
        <end position="43"/>
    </location>
</feature>
<feature type="compositionally biased region" description="Polar residues" evidence="1">
    <location>
        <begin position="70"/>
        <end position="82"/>
    </location>
</feature>
<feature type="compositionally biased region" description="Acidic residues" evidence="1">
    <location>
        <begin position="120"/>
        <end position="139"/>
    </location>
</feature>
<evidence type="ECO:0000313" key="3">
    <source>
        <dbReference type="Proteomes" id="UP001428341"/>
    </source>
</evidence>
<feature type="region of interest" description="Disordered" evidence="1">
    <location>
        <begin position="1"/>
        <end position="82"/>
    </location>
</feature>
<dbReference type="EMBL" id="JBCGBO010000003">
    <property type="protein sequence ID" value="KAK9214325.1"/>
    <property type="molecule type" value="Genomic_DNA"/>
</dbReference>
<keyword evidence="3" id="KW-1185">Reference proteome</keyword>
<proteinExistence type="predicted"/>
<feature type="compositionally biased region" description="Acidic residues" evidence="1">
    <location>
        <begin position="149"/>
        <end position="160"/>
    </location>
</feature>
<comment type="caution">
    <text evidence="2">The sequence shown here is derived from an EMBL/GenBank/DDBJ whole genome shotgun (WGS) entry which is preliminary data.</text>
</comment>
<dbReference type="Proteomes" id="UP001428341">
    <property type="component" value="Unassembled WGS sequence"/>
</dbReference>
<sequence>MGEDIEFTKDSQDHPSENNQTAVAFTHRAKPTMTYQNSNTNFDHANKPHAKNTKHSNGDVSCPAEPSHSKAMQESTMTRKNYFPQNTLTKVLTNVPTSLNPDKHTTVTFTPATNQFISQDENDGSEDGDYISESGEEGTDSSNSIISLVDEDEMDLEAEM</sequence>
<name>A0AAP0MP33_9ROSI</name>
<accession>A0AAP0MP33</accession>
<protein>
    <submittedName>
        <fullName evidence="2">Uncharacterized protein</fullName>
    </submittedName>
</protein>
<reference evidence="2 3" key="1">
    <citation type="submission" date="2024-05" db="EMBL/GenBank/DDBJ databases">
        <title>Haplotype-resolved chromosome-level genome assembly of Huyou (Citrus changshanensis).</title>
        <authorList>
            <person name="Miao C."/>
            <person name="Chen W."/>
            <person name="Wu Y."/>
            <person name="Wang L."/>
            <person name="Zhao S."/>
            <person name="Grierson D."/>
            <person name="Xu C."/>
            <person name="Chen K."/>
        </authorList>
    </citation>
    <scope>NUCLEOTIDE SEQUENCE [LARGE SCALE GENOMIC DNA]</scope>
    <source>
        <strain evidence="2">01-14</strain>
        <tissue evidence="2">Leaf</tissue>
    </source>
</reference>
<feature type="region of interest" description="Disordered" evidence="1">
    <location>
        <begin position="113"/>
        <end position="160"/>
    </location>
</feature>
<feature type="compositionally biased region" description="Basic and acidic residues" evidence="1">
    <location>
        <begin position="1"/>
        <end position="16"/>
    </location>
</feature>
<gene>
    <name evidence="2" type="ORF">WN944_006314</name>
</gene>